<dbReference type="PANTHER" id="PTHR11496:SF102">
    <property type="entry name" value="ALCOHOL DEHYDROGENASE 4"/>
    <property type="match status" value="1"/>
</dbReference>
<gene>
    <name evidence="5" type="ORF">ASZ90_002148</name>
</gene>
<dbReference type="Gene3D" id="1.20.1090.10">
    <property type="entry name" value="Dehydroquinate synthase-like - alpha domain"/>
    <property type="match status" value="1"/>
</dbReference>
<feature type="domain" description="Fe-containing alcohol dehydrogenase-like C-terminal" evidence="4">
    <location>
        <begin position="192"/>
        <end position="378"/>
    </location>
</feature>
<evidence type="ECO:0000256" key="1">
    <source>
        <dbReference type="ARBA" id="ARBA00007358"/>
    </source>
</evidence>
<comment type="caution">
    <text evidence="5">The sequence shown here is derived from an EMBL/GenBank/DDBJ whole genome shotgun (WGS) entry which is preliminary data.</text>
</comment>
<dbReference type="InterPro" id="IPR001670">
    <property type="entry name" value="ADH_Fe/GldA"/>
</dbReference>
<feature type="domain" description="Alcohol dehydrogenase iron-type/glycerol dehydrogenase GldA" evidence="3">
    <location>
        <begin position="10"/>
        <end position="176"/>
    </location>
</feature>
<evidence type="ECO:0000259" key="3">
    <source>
        <dbReference type="Pfam" id="PF00465"/>
    </source>
</evidence>
<evidence type="ECO:0000256" key="2">
    <source>
        <dbReference type="ARBA" id="ARBA00023002"/>
    </source>
</evidence>
<evidence type="ECO:0000313" key="5">
    <source>
        <dbReference type="EMBL" id="KUG28001.1"/>
    </source>
</evidence>
<reference evidence="5" key="1">
    <citation type="journal article" date="2015" name="Proc. Natl. Acad. Sci. U.S.A.">
        <title>Networks of energetic and metabolic interactions define dynamics in microbial communities.</title>
        <authorList>
            <person name="Embree M."/>
            <person name="Liu J.K."/>
            <person name="Al-Bassam M.M."/>
            <person name="Zengler K."/>
        </authorList>
    </citation>
    <scope>NUCLEOTIDE SEQUENCE</scope>
</reference>
<dbReference type="GO" id="GO:0008774">
    <property type="term" value="F:acetaldehyde dehydrogenase (acetylating) activity"/>
    <property type="evidence" value="ECO:0007669"/>
    <property type="project" value="UniProtKB-EC"/>
</dbReference>
<keyword evidence="2 5" id="KW-0560">Oxidoreductase</keyword>
<name>A0A0W8G4M6_9ZZZZ</name>
<dbReference type="FunFam" id="3.40.50.1970:FF:000003">
    <property type="entry name" value="Alcohol dehydrogenase, iron-containing"/>
    <property type="match status" value="1"/>
</dbReference>
<dbReference type="EC" id="1.1.1.1" evidence="5"/>
<sequence>MSTYKFTIPEIIFGRGSLEYAGVCARQLGASKIFIVSDPGVEEAGWVDRLFDILRRERLDFVYYNDVVPNPRDYQVHNGAKHYDKTGADVVLALGGGSPMDAAKGIALVVSNGGSIKDYEGANHVKNPLPPTVFIPSTMGSESNISQFTVITDVDRHIKMTIISRTLVPNISITDPVLLGTLNRDLLIAPLFDSLAHAVESYVSPIANPFTEVQSLKGLDLLIRHIRPALDTLCLDDLEQLAVAGTCSGMAFTNASVGLGHALAHSLGGMYDVVHGISHALLLPSVMRYNLPACTKKMATIGRIITGKVLDTDEATAMAGIEALEHLRAEIGIPTRLREIVPDKTMLPTVSQNAVNDICLLTNPRPATWKDILNIYYGAW</sequence>
<dbReference type="EC" id="1.2.1.10" evidence="5"/>
<dbReference type="InterPro" id="IPR056798">
    <property type="entry name" value="ADH_Fe_C"/>
</dbReference>
<dbReference type="PANTHER" id="PTHR11496">
    <property type="entry name" value="ALCOHOL DEHYDROGENASE"/>
    <property type="match status" value="1"/>
</dbReference>
<proteinExistence type="inferred from homology"/>
<evidence type="ECO:0000259" key="4">
    <source>
        <dbReference type="Pfam" id="PF25137"/>
    </source>
</evidence>
<dbReference type="GO" id="GO:0046872">
    <property type="term" value="F:metal ion binding"/>
    <property type="evidence" value="ECO:0007669"/>
    <property type="project" value="InterPro"/>
</dbReference>
<dbReference type="AlphaFoldDB" id="A0A0W8G4M6"/>
<accession>A0A0W8G4M6</accession>
<dbReference type="Pfam" id="PF25137">
    <property type="entry name" value="ADH_Fe_C"/>
    <property type="match status" value="1"/>
</dbReference>
<dbReference type="Pfam" id="PF00465">
    <property type="entry name" value="Fe-ADH"/>
    <property type="match status" value="1"/>
</dbReference>
<organism evidence="5">
    <name type="scientific">hydrocarbon metagenome</name>
    <dbReference type="NCBI Taxonomy" id="938273"/>
    <lineage>
        <taxon>unclassified sequences</taxon>
        <taxon>metagenomes</taxon>
        <taxon>ecological metagenomes</taxon>
    </lineage>
</organism>
<protein>
    <submittedName>
        <fullName evidence="5">Alcohol dehydrogenase</fullName>
        <ecNumber evidence="5">1.1.1.1</ecNumber>
        <ecNumber evidence="5">1.2.1.10</ecNumber>
    </submittedName>
</protein>
<dbReference type="InterPro" id="IPR039697">
    <property type="entry name" value="Alcohol_dehydrogenase_Fe"/>
</dbReference>
<dbReference type="SUPFAM" id="SSF56796">
    <property type="entry name" value="Dehydroquinate synthase-like"/>
    <property type="match status" value="1"/>
</dbReference>
<comment type="similarity">
    <text evidence="1">Belongs to the iron-containing alcohol dehydrogenase family.</text>
</comment>
<dbReference type="Gene3D" id="3.40.50.1970">
    <property type="match status" value="1"/>
</dbReference>
<dbReference type="GO" id="GO:0004022">
    <property type="term" value="F:alcohol dehydrogenase (NAD+) activity"/>
    <property type="evidence" value="ECO:0007669"/>
    <property type="project" value="UniProtKB-EC"/>
</dbReference>
<dbReference type="EMBL" id="LNQE01000269">
    <property type="protein sequence ID" value="KUG28001.1"/>
    <property type="molecule type" value="Genomic_DNA"/>
</dbReference>